<reference evidence="1 2" key="1">
    <citation type="submission" date="2019-03" db="EMBL/GenBank/DDBJ databases">
        <title>Genomic Encyclopedia of Type Strains, Phase IV (KMG-IV): sequencing the most valuable type-strain genomes for metagenomic binning, comparative biology and taxonomic classification.</title>
        <authorList>
            <person name="Goeker M."/>
        </authorList>
    </citation>
    <scope>NUCLEOTIDE SEQUENCE [LARGE SCALE GENOMIC DNA]</scope>
    <source>
        <strain evidence="1 2">LX-B</strain>
    </source>
</reference>
<protein>
    <submittedName>
        <fullName evidence="1">Uncharacterized protein</fullName>
    </submittedName>
</protein>
<dbReference type="EMBL" id="SLUN01000003">
    <property type="protein sequence ID" value="TCL75167.1"/>
    <property type="molecule type" value="Genomic_DNA"/>
</dbReference>
<comment type="caution">
    <text evidence="1">The sequence shown here is derived from an EMBL/GenBank/DDBJ whole genome shotgun (WGS) entry which is preliminary data.</text>
</comment>
<dbReference type="AlphaFoldDB" id="A0A4V2QGB4"/>
<dbReference type="Proteomes" id="UP000295008">
    <property type="component" value="Unassembled WGS sequence"/>
</dbReference>
<evidence type="ECO:0000313" key="1">
    <source>
        <dbReference type="EMBL" id="TCL75167.1"/>
    </source>
</evidence>
<dbReference type="RefSeq" id="WP_132012847.1">
    <property type="nucleotide sequence ID" value="NZ_SLUN01000003.1"/>
</dbReference>
<evidence type="ECO:0000313" key="2">
    <source>
        <dbReference type="Proteomes" id="UP000295008"/>
    </source>
</evidence>
<sequence length="79" mass="8794">MNRTRLSRETHSRAAESGYAPCGIIPADSFQEYLGTWMGGWPDFRSRGNALRGQDRVRLPARGWVGGLGNVARCGMRRV</sequence>
<organism evidence="1 2">
    <name type="scientific">Hydrogenispora ethanolica</name>
    <dbReference type="NCBI Taxonomy" id="1082276"/>
    <lineage>
        <taxon>Bacteria</taxon>
        <taxon>Bacillati</taxon>
        <taxon>Bacillota</taxon>
        <taxon>Hydrogenispora</taxon>
    </lineage>
</organism>
<gene>
    <name evidence="1" type="ORF">EDC14_100398</name>
</gene>
<accession>A0A4V2QGB4</accession>
<name>A0A4V2QGB4_HYDET</name>
<dbReference type="OrthoDB" id="9784571at2"/>
<keyword evidence="2" id="KW-1185">Reference proteome</keyword>
<proteinExistence type="predicted"/>